<reference evidence="2 3" key="1">
    <citation type="journal article" date="2012" name="Genome Biol.">
        <title>Genome and low-iron response of an oceanic diatom adapted to chronic iron limitation.</title>
        <authorList>
            <person name="Lommer M."/>
            <person name="Specht M."/>
            <person name="Roy A.S."/>
            <person name="Kraemer L."/>
            <person name="Andreson R."/>
            <person name="Gutowska M.A."/>
            <person name="Wolf J."/>
            <person name="Bergner S.V."/>
            <person name="Schilhabel M.B."/>
            <person name="Klostermeier U.C."/>
            <person name="Beiko R.G."/>
            <person name="Rosenstiel P."/>
            <person name="Hippler M."/>
            <person name="Laroche J."/>
        </authorList>
    </citation>
    <scope>NUCLEOTIDE SEQUENCE [LARGE SCALE GENOMIC DNA]</scope>
    <source>
        <strain evidence="2 3">CCMP1005</strain>
    </source>
</reference>
<dbReference type="Gene3D" id="3.30.710.10">
    <property type="entry name" value="Potassium Channel Kv1.1, Chain A"/>
    <property type="match status" value="1"/>
</dbReference>
<dbReference type="Pfam" id="PF00651">
    <property type="entry name" value="BTB"/>
    <property type="match status" value="1"/>
</dbReference>
<evidence type="ECO:0000259" key="1">
    <source>
        <dbReference type="PROSITE" id="PS50097"/>
    </source>
</evidence>
<sequence>MASRFRQSVSSPNFCAFGSHFNLYLYPYGDVKEFSVSVEIVKRLNRRPIRLEATIIFKDTDGYHMRGRVSPPCTFNSLEYGPVLRVGDILERSSMLSSVAHNDTLVIEVRLRLLQYTPKNNCNSLLLNLLEDGETDSLDPRERVGASDMIFEVGDERRVFYAHRLILRSAPPLANLYDENKESITVRDVDPDVFRLLLHCCYGGEATREDLLATCPKKCIDAADKYGVVYLKLKAEEVYVDSIKPHEWTAEDVIDDLIYADSKHLELLREACLEYIVEKKANFLAMDFSFVPGRIITDLLSAVARTEDDEEDSEDEGFNKKKLLRMRIQELRLLLWEKNLEVDCSRQAAVTLLQTSSVDSSNSACQV</sequence>
<dbReference type="CDD" id="cd18186">
    <property type="entry name" value="BTB_POZ_ZBTB_KLHL-like"/>
    <property type="match status" value="1"/>
</dbReference>
<protein>
    <recommendedName>
        <fullName evidence="1">BTB domain-containing protein</fullName>
    </recommendedName>
</protein>
<dbReference type="PROSITE" id="PS50097">
    <property type="entry name" value="BTB"/>
    <property type="match status" value="1"/>
</dbReference>
<dbReference type="PANTHER" id="PTHR26379">
    <property type="entry name" value="BTB/POZ AND MATH DOMAIN-CONTAINING PROTEIN 1"/>
    <property type="match status" value="1"/>
</dbReference>
<feature type="domain" description="BTB" evidence="1">
    <location>
        <begin position="147"/>
        <end position="210"/>
    </location>
</feature>
<keyword evidence="3" id="KW-1185">Reference proteome</keyword>
<dbReference type="AlphaFoldDB" id="K0SAS0"/>
<name>K0SAS0_THAOC</name>
<dbReference type="GO" id="GO:0016567">
    <property type="term" value="P:protein ubiquitination"/>
    <property type="evidence" value="ECO:0007669"/>
    <property type="project" value="InterPro"/>
</dbReference>
<dbReference type="InterPro" id="IPR045005">
    <property type="entry name" value="BPM1-6"/>
</dbReference>
<organism evidence="2 3">
    <name type="scientific">Thalassiosira oceanica</name>
    <name type="common">Marine diatom</name>
    <dbReference type="NCBI Taxonomy" id="159749"/>
    <lineage>
        <taxon>Eukaryota</taxon>
        <taxon>Sar</taxon>
        <taxon>Stramenopiles</taxon>
        <taxon>Ochrophyta</taxon>
        <taxon>Bacillariophyta</taxon>
        <taxon>Coscinodiscophyceae</taxon>
        <taxon>Thalassiosirophycidae</taxon>
        <taxon>Thalassiosirales</taxon>
        <taxon>Thalassiosiraceae</taxon>
        <taxon>Thalassiosira</taxon>
    </lineage>
</organism>
<dbReference type="SMART" id="SM00225">
    <property type="entry name" value="BTB"/>
    <property type="match status" value="1"/>
</dbReference>
<dbReference type="Proteomes" id="UP000266841">
    <property type="component" value="Unassembled WGS sequence"/>
</dbReference>
<dbReference type="SUPFAM" id="SSF54695">
    <property type="entry name" value="POZ domain"/>
    <property type="match status" value="1"/>
</dbReference>
<dbReference type="PANTHER" id="PTHR26379:SF187">
    <property type="entry name" value="OS07G0655300 PROTEIN"/>
    <property type="match status" value="1"/>
</dbReference>
<comment type="caution">
    <text evidence="2">The sequence shown here is derived from an EMBL/GenBank/DDBJ whole genome shotgun (WGS) entry which is preliminary data.</text>
</comment>
<evidence type="ECO:0000313" key="2">
    <source>
        <dbReference type="EMBL" id="EJK62380.1"/>
    </source>
</evidence>
<accession>K0SAS0</accession>
<proteinExistence type="predicted"/>
<dbReference type="OrthoDB" id="45051at2759"/>
<dbReference type="EMBL" id="AGNL01018930">
    <property type="protein sequence ID" value="EJK62380.1"/>
    <property type="molecule type" value="Genomic_DNA"/>
</dbReference>
<evidence type="ECO:0000313" key="3">
    <source>
        <dbReference type="Proteomes" id="UP000266841"/>
    </source>
</evidence>
<gene>
    <name evidence="2" type="ORF">THAOC_17006</name>
</gene>
<dbReference type="InterPro" id="IPR000210">
    <property type="entry name" value="BTB/POZ_dom"/>
</dbReference>
<dbReference type="InterPro" id="IPR011333">
    <property type="entry name" value="SKP1/BTB/POZ_sf"/>
</dbReference>